<accession>A0A226EMQ4</accession>
<feature type="region of interest" description="Disordered" evidence="2">
    <location>
        <begin position="835"/>
        <end position="855"/>
    </location>
</feature>
<feature type="signal peptide" evidence="3">
    <location>
        <begin position="1"/>
        <end position="26"/>
    </location>
</feature>
<feature type="coiled-coil region" evidence="1">
    <location>
        <begin position="148"/>
        <end position="230"/>
    </location>
</feature>
<dbReference type="STRING" id="158441.A0A226EMQ4"/>
<feature type="compositionally biased region" description="Basic and acidic residues" evidence="2">
    <location>
        <begin position="839"/>
        <end position="855"/>
    </location>
</feature>
<dbReference type="EMBL" id="LNIX01000002">
    <property type="protein sequence ID" value="OXA58965.1"/>
    <property type="molecule type" value="Genomic_DNA"/>
</dbReference>
<comment type="caution">
    <text evidence="4">The sequence shown here is derived from an EMBL/GenBank/DDBJ whole genome shotgun (WGS) entry which is preliminary data.</text>
</comment>
<evidence type="ECO:0000313" key="4">
    <source>
        <dbReference type="EMBL" id="OXA58965.1"/>
    </source>
</evidence>
<sequence>MHNTRFFMGVSTLFLINLLRISTVLSERSNSSGGMNQVINQSVSDSESVNVQNNLASAENEVSDESDDSEDFEDVINSHEMHSNATEFQCVEDSLDKNGEIMTSEVDICKAVSLQCLHDSLQTLLEDPNKQVSGRDYACILLNLLQRNTEHTNTVTSLESALKKTENELNKLTKTVDSHDAKFIPIDKLNYFEHLDKINSDFETNAAQRVQKLEEQVTNLTQDMTVMEMRRSNGESQIKKMVLENQKHFEELSQKLNSSVDKEQSQFNAFEESLLQLENIGNMWSEISTHVEQLESRSSKTEVEMVSKIQEISTNLTILRDQVVHETDRVIKAETTLRQDLLETISTSSKTLETNLTQKIDDCQDTCLKSHATLAQELDHHTAQIHTEMENATRSMKELLQVPIKSLDSLEVDLNSLIVSEKSRAQRAEAILAETLLKHTATNVELQAMINNEVQRATLSEDGLQNLIKEQKSKLVILSDDMRAQINIESLRAKGTEAQLSSIITKEMEKTTKGHTDVQARMEKLASVLIEESKRAMNAEEELESKIAEEISRAQTTESGLLDNINDELKRASEREDVLKEMSVGNGHKINLAEEKVATLQKNLDKQIENCDQVVNVNVNLNNNFAKMMSDHVTLKDHLNARMNNETERAERVEGDILKAITQLANQSVELEGKIVAELTTHTEKVETALLSQRNLTEELGLGFNQVKVDHAQNYSLIVDKMTTLGEVVVHQLDKVASATGEAGKNFTVHLLTLASEVDDKIDALSNRVNERFEKLESEISELNAFKTPPKPVPTQSSGVFNRIVGFFARRPNSRNGTKTIRRNLVKKNNNLTVTKQRKSSEPEVKVDKDKKEGDPISTRLRVEDVFSEEKYDDEHTTEEELITQLTDGIKLRRKGVGSGRQIPIMIQRSNSKIRNIYG</sequence>
<protein>
    <submittedName>
        <fullName evidence="4">Uncharacterized protein</fullName>
    </submittedName>
</protein>
<dbReference type="AlphaFoldDB" id="A0A226EMQ4"/>
<feature type="chain" id="PRO_5013121660" evidence="3">
    <location>
        <begin position="27"/>
        <end position="919"/>
    </location>
</feature>
<name>A0A226EMQ4_FOLCA</name>
<dbReference type="OMA" id="VINSHEM"/>
<reference evidence="4 5" key="1">
    <citation type="submission" date="2015-12" db="EMBL/GenBank/DDBJ databases">
        <title>The genome of Folsomia candida.</title>
        <authorList>
            <person name="Faddeeva A."/>
            <person name="Derks M.F."/>
            <person name="Anvar Y."/>
            <person name="Smit S."/>
            <person name="Van Straalen N."/>
            <person name="Roelofs D."/>
        </authorList>
    </citation>
    <scope>NUCLEOTIDE SEQUENCE [LARGE SCALE GENOMIC DNA]</scope>
    <source>
        <strain evidence="4 5">VU population</strain>
        <tissue evidence="4">Whole body</tissue>
    </source>
</reference>
<evidence type="ECO:0000256" key="2">
    <source>
        <dbReference type="SAM" id="MobiDB-lite"/>
    </source>
</evidence>
<keyword evidence="5" id="KW-1185">Reference proteome</keyword>
<organism evidence="4 5">
    <name type="scientific">Folsomia candida</name>
    <name type="common">Springtail</name>
    <dbReference type="NCBI Taxonomy" id="158441"/>
    <lineage>
        <taxon>Eukaryota</taxon>
        <taxon>Metazoa</taxon>
        <taxon>Ecdysozoa</taxon>
        <taxon>Arthropoda</taxon>
        <taxon>Hexapoda</taxon>
        <taxon>Collembola</taxon>
        <taxon>Entomobryomorpha</taxon>
        <taxon>Isotomoidea</taxon>
        <taxon>Isotomidae</taxon>
        <taxon>Proisotominae</taxon>
        <taxon>Folsomia</taxon>
    </lineage>
</organism>
<keyword evidence="3" id="KW-0732">Signal</keyword>
<dbReference type="Proteomes" id="UP000198287">
    <property type="component" value="Unassembled WGS sequence"/>
</dbReference>
<evidence type="ECO:0000256" key="3">
    <source>
        <dbReference type="SAM" id="SignalP"/>
    </source>
</evidence>
<evidence type="ECO:0000256" key="1">
    <source>
        <dbReference type="SAM" id="Coils"/>
    </source>
</evidence>
<proteinExistence type="predicted"/>
<feature type="coiled-coil region" evidence="1">
    <location>
        <begin position="48"/>
        <end position="75"/>
    </location>
</feature>
<keyword evidence="1" id="KW-0175">Coiled coil</keyword>
<evidence type="ECO:0000313" key="5">
    <source>
        <dbReference type="Proteomes" id="UP000198287"/>
    </source>
</evidence>
<gene>
    <name evidence="4" type="ORF">Fcan01_04522</name>
</gene>
<feature type="coiled-coil region" evidence="1">
    <location>
        <begin position="522"/>
        <end position="610"/>
    </location>
</feature>